<dbReference type="Proteomes" id="UP001431783">
    <property type="component" value="Unassembled WGS sequence"/>
</dbReference>
<name>A0AAW1UEC9_9CUCU</name>
<dbReference type="EMBL" id="JARQZJ010000049">
    <property type="protein sequence ID" value="KAK9878492.1"/>
    <property type="molecule type" value="Genomic_DNA"/>
</dbReference>
<keyword evidence="3" id="KW-1185">Reference proteome</keyword>
<evidence type="ECO:0000313" key="3">
    <source>
        <dbReference type="Proteomes" id="UP001431783"/>
    </source>
</evidence>
<dbReference type="SUPFAM" id="SSF69203">
    <property type="entry name" value="Nucleoplasmin-like core domain"/>
    <property type="match status" value="1"/>
</dbReference>
<protein>
    <recommendedName>
        <fullName evidence="1">Nucleoplasmin core domain-containing protein</fullName>
    </recommendedName>
</protein>
<dbReference type="InterPro" id="IPR024057">
    <property type="entry name" value="Nucleoplasmin_core_dom"/>
</dbReference>
<evidence type="ECO:0000259" key="1">
    <source>
        <dbReference type="Pfam" id="PF03066"/>
    </source>
</evidence>
<gene>
    <name evidence="2" type="ORF">WA026_022386</name>
</gene>
<organism evidence="2 3">
    <name type="scientific">Henosepilachna vigintioctopunctata</name>
    <dbReference type="NCBI Taxonomy" id="420089"/>
    <lineage>
        <taxon>Eukaryota</taxon>
        <taxon>Metazoa</taxon>
        <taxon>Ecdysozoa</taxon>
        <taxon>Arthropoda</taxon>
        <taxon>Hexapoda</taxon>
        <taxon>Insecta</taxon>
        <taxon>Pterygota</taxon>
        <taxon>Neoptera</taxon>
        <taxon>Endopterygota</taxon>
        <taxon>Coleoptera</taxon>
        <taxon>Polyphaga</taxon>
        <taxon>Cucujiformia</taxon>
        <taxon>Coccinelloidea</taxon>
        <taxon>Coccinellidae</taxon>
        <taxon>Epilachninae</taxon>
        <taxon>Epilachnini</taxon>
        <taxon>Henosepilachna</taxon>
    </lineage>
</organism>
<dbReference type="Pfam" id="PF03066">
    <property type="entry name" value="Nucleoplasmin"/>
    <property type="match status" value="1"/>
</dbReference>
<sequence length="71" mass="8003">MADKYFYALTHKGAKSNEVWDPEGKGTEDFNGGHKLIIKQTSMGPEAVEGEVNVVQVEAMTWKDFVKIKSW</sequence>
<proteinExistence type="predicted"/>
<accession>A0AAW1UEC9</accession>
<comment type="caution">
    <text evidence="2">The sequence shown here is derived from an EMBL/GenBank/DDBJ whole genome shotgun (WGS) entry which is preliminary data.</text>
</comment>
<dbReference type="Gene3D" id="2.60.120.340">
    <property type="entry name" value="Nucleoplasmin core domain"/>
    <property type="match status" value="1"/>
</dbReference>
<dbReference type="InterPro" id="IPR036824">
    <property type="entry name" value="Nucleoplasmin_core_dom_sf"/>
</dbReference>
<feature type="domain" description="Nucleoplasmin core" evidence="1">
    <location>
        <begin position="6"/>
        <end position="67"/>
    </location>
</feature>
<evidence type="ECO:0000313" key="2">
    <source>
        <dbReference type="EMBL" id="KAK9878492.1"/>
    </source>
</evidence>
<reference evidence="2 3" key="1">
    <citation type="submission" date="2023-03" db="EMBL/GenBank/DDBJ databases">
        <title>Genome insight into feeding habits of ladybird beetles.</title>
        <authorList>
            <person name="Li H.-S."/>
            <person name="Huang Y.-H."/>
            <person name="Pang H."/>
        </authorList>
    </citation>
    <scope>NUCLEOTIDE SEQUENCE [LARGE SCALE GENOMIC DNA]</scope>
    <source>
        <strain evidence="2">SYSU_2023b</strain>
        <tissue evidence="2">Whole body</tissue>
    </source>
</reference>
<dbReference type="AlphaFoldDB" id="A0AAW1UEC9"/>